<organism evidence="11 12">
    <name type="scientific">Elysia crispata</name>
    <name type="common">lettuce slug</name>
    <dbReference type="NCBI Taxonomy" id="231223"/>
    <lineage>
        <taxon>Eukaryota</taxon>
        <taxon>Metazoa</taxon>
        <taxon>Spiralia</taxon>
        <taxon>Lophotrochozoa</taxon>
        <taxon>Mollusca</taxon>
        <taxon>Gastropoda</taxon>
        <taxon>Heterobranchia</taxon>
        <taxon>Euthyneura</taxon>
        <taxon>Panpulmonata</taxon>
        <taxon>Sacoglossa</taxon>
        <taxon>Placobranchoidea</taxon>
        <taxon>Plakobranchidae</taxon>
        <taxon>Elysia</taxon>
    </lineage>
</organism>
<sequence length="141" mass="16502">FDADTADSNEDYQKLKELRGYKNEDCVALTRQSFPNFDEKTESFYKEHMHTNDEVRFICDGSGYFDVKCVGSDKWIRIETVKNDLLIVPRGIYHRFTLDTNEYIKVRRLSTESLSSSPIHRPEGDTHPTRLQYLRDMGVKA</sequence>
<evidence type="ECO:0000256" key="10">
    <source>
        <dbReference type="ARBA" id="ARBA00039005"/>
    </source>
</evidence>
<reference evidence="11" key="1">
    <citation type="journal article" date="2023" name="G3 (Bethesda)">
        <title>A reference genome for the long-term kleptoplast-retaining sea slug Elysia crispata morphotype clarki.</title>
        <authorList>
            <person name="Eastman K.E."/>
            <person name="Pendleton A.L."/>
            <person name="Shaikh M.A."/>
            <person name="Suttiyut T."/>
            <person name="Ogas R."/>
            <person name="Tomko P."/>
            <person name="Gavelis G."/>
            <person name="Widhalm J.R."/>
            <person name="Wisecaver J.H."/>
        </authorList>
    </citation>
    <scope>NUCLEOTIDE SEQUENCE</scope>
    <source>
        <strain evidence="11">ECLA1</strain>
    </source>
</reference>
<evidence type="ECO:0000256" key="5">
    <source>
        <dbReference type="ARBA" id="ARBA00022723"/>
    </source>
</evidence>
<dbReference type="Pfam" id="PF03079">
    <property type="entry name" value="ARD"/>
    <property type="match status" value="1"/>
</dbReference>
<dbReference type="GO" id="GO:0009086">
    <property type="term" value="P:methionine biosynthetic process"/>
    <property type="evidence" value="ECO:0007669"/>
    <property type="project" value="UniProtKB-KW"/>
</dbReference>
<keyword evidence="12" id="KW-1185">Reference proteome</keyword>
<protein>
    <recommendedName>
        <fullName evidence="10">acireductone dioxygenase (Fe(2+)-requiring)</fullName>
        <ecNumber evidence="10">1.13.11.54</ecNumber>
    </recommendedName>
</protein>
<evidence type="ECO:0000313" key="11">
    <source>
        <dbReference type="EMBL" id="KAK3758656.1"/>
    </source>
</evidence>
<keyword evidence="9" id="KW-0486">Methionine biosynthesis</keyword>
<evidence type="ECO:0000256" key="8">
    <source>
        <dbReference type="ARBA" id="ARBA00023004"/>
    </source>
</evidence>
<keyword evidence="4" id="KW-0028">Amino-acid biosynthesis</keyword>
<keyword evidence="7" id="KW-0560">Oxidoreductase</keyword>
<keyword evidence="3" id="KW-0533">Nickel</keyword>
<comment type="caution">
    <text evidence="11">The sequence shown here is derived from an EMBL/GenBank/DDBJ whole genome shotgun (WGS) entry which is preliminary data.</text>
</comment>
<dbReference type="EC" id="1.13.11.54" evidence="10"/>
<keyword evidence="5" id="KW-0479">Metal-binding</keyword>
<comment type="cofactor">
    <cofactor evidence="2">
        <name>Fe(2+)</name>
        <dbReference type="ChEBI" id="CHEBI:29033"/>
    </cofactor>
</comment>
<evidence type="ECO:0000313" key="12">
    <source>
        <dbReference type="Proteomes" id="UP001283361"/>
    </source>
</evidence>
<dbReference type="Gene3D" id="2.60.120.10">
    <property type="entry name" value="Jelly Rolls"/>
    <property type="match status" value="1"/>
</dbReference>
<proteinExistence type="predicted"/>
<dbReference type="CDD" id="cd02232">
    <property type="entry name" value="cupin_ARD"/>
    <property type="match status" value="1"/>
</dbReference>
<evidence type="ECO:0000256" key="4">
    <source>
        <dbReference type="ARBA" id="ARBA00022605"/>
    </source>
</evidence>
<dbReference type="SUPFAM" id="SSF51182">
    <property type="entry name" value="RmlC-like cupins"/>
    <property type="match status" value="1"/>
</dbReference>
<keyword evidence="8" id="KW-0408">Iron</keyword>
<evidence type="ECO:0000256" key="3">
    <source>
        <dbReference type="ARBA" id="ARBA00022596"/>
    </source>
</evidence>
<evidence type="ECO:0000256" key="6">
    <source>
        <dbReference type="ARBA" id="ARBA00022964"/>
    </source>
</evidence>
<accession>A0AAE1D612</accession>
<evidence type="ECO:0000256" key="9">
    <source>
        <dbReference type="ARBA" id="ARBA00023167"/>
    </source>
</evidence>
<dbReference type="GO" id="GO:0010309">
    <property type="term" value="F:acireductone dioxygenase [iron(II)-requiring] activity"/>
    <property type="evidence" value="ECO:0007669"/>
    <property type="project" value="UniProtKB-EC"/>
</dbReference>
<comment type="catalytic activity">
    <reaction evidence="1">
        <text>1,2-dihydroxy-5-(methylsulfanyl)pent-1-en-3-one + O2 = 4-methylsulfanyl-2-oxobutanoate + formate + 2 H(+)</text>
        <dbReference type="Rhea" id="RHEA:24504"/>
        <dbReference type="ChEBI" id="CHEBI:15378"/>
        <dbReference type="ChEBI" id="CHEBI:15379"/>
        <dbReference type="ChEBI" id="CHEBI:15740"/>
        <dbReference type="ChEBI" id="CHEBI:16723"/>
        <dbReference type="ChEBI" id="CHEBI:49252"/>
        <dbReference type="EC" id="1.13.11.54"/>
    </reaction>
</comment>
<dbReference type="AlphaFoldDB" id="A0AAE1D612"/>
<dbReference type="InterPro" id="IPR011051">
    <property type="entry name" value="RmlC_Cupin_sf"/>
</dbReference>
<evidence type="ECO:0000256" key="1">
    <source>
        <dbReference type="ARBA" id="ARBA00000428"/>
    </source>
</evidence>
<evidence type="ECO:0000256" key="2">
    <source>
        <dbReference type="ARBA" id="ARBA00001954"/>
    </source>
</evidence>
<gene>
    <name evidence="11" type="ORF">RRG08_053829</name>
</gene>
<dbReference type="GO" id="GO:0046872">
    <property type="term" value="F:metal ion binding"/>
    <property type="evidence" value="ECO:0007669"/>
    <property type="project" value="UniProtKB-KW"/>
</dbReference>
<dbReference type="InterPro" id="IPR004313">
    <property type="entry name" value="ARD"/>
</dbReference>
<dbReference type="EMBL" id="JAWDGP010005250">
    <property type="protein sequence ID" value="KAK3758656.1"/>
    <property type="molecule type" value="Genomic_DNA"/>
</dbReference>
<dbReference type="InterPro" id="IPR014710">
    <property type="entry name" value="RmlC-like_jellyroll"/>
</dbReference>
<feature type="non-terminal residue" evidence="11">
    <location>
        <position position="141"/>
    </location>
</feature>
<keyword evidence="6" id="KW-0223">Dioxygenase</keyword>
<name>A0AAE1D612_9GAST</name>
<dbReference type="PANTHER" id="PTHR23418:SF0">
    <property type="entry name" value="ACIREDUCTONE DIOXYGENASE"/>
    <property type="match status" value="1"/>
</dbReference>
<evidence type="ECO:0000256" key="7">
    <source>
        <dbReference type="ARBA" id="ARBA00023002"/>
    </source>
</evidence>
<dbReference type="PANTHER" id="PTHR23418">
    <property type="entry name" value="ACIREDUCTONE DIOXYGENASE"/>
    <property type="match status" value="1"/>
</dbReference>
<dbReference type="Proteomes" id="UP001283361">
    <property type="component" value="Unassembled WGS sequence"/>
</dbReference>